<accession>A0A3E0H3A0</accession>
<evidence type="ECO:0000256" key="6">
    <source>
        <dbReference type="ARBA" id="ARBA00022603"/>
    </source>
</evidence>
<dbReference type="FunFam" id="3.40.50.150:FF:000101">
    <property type="entry name" value="Thiopurine S-methyltransferase"/>
    <property type="match status" value="1"/>
</dbReference>
<evidence type="ECO:0000256" key="9">
    <source>
        <dbReference type="HAMAP-Rule" id="MF_00812"/>
    </source>
</evidence>
<proteinExistence type="inferred from homology"/>
<dbReference type="InterPro" id="IPR008854">
    <property type="entry name" value="TPMT"/>
</dbReference>
<dbReference type="RefSeq" id="WP_116208388.1">
    <property type="nucleotide sequence ID" value="NZ_QUNR01000003.1"/>
</dbReference>
<dbReference type="EMBL" id="QUNR01000003">
    <property type="protein sequence ID" value="REH37778.1"/>
    <property type="molecule type" value="Genomic_DNA"/>
</dbReference>
<name>A0A3E0H3A0_9GAMM</name>
<evidence type="ECO:0000256" key="1">
    <source>
        <dbReference type="ARBA" id="ARBA00000903"/>
    </source>
</evidence>
<dbReference type="PROSITE" id="PS51585">
    <property type="entry name" value="SAM_MT_TPMT"/>
    <property type="match status" value="1"/>
</dbReference>
<sequence length="219" mass="24497">MHTEFWHERWQKQEIGFHRSQVHPQLAAHFKQLPESARERVFVPLCGKSLDMLWLIEQGTQVVGSELSALAIEAFAAENALALTATTCDEHIRHDGDQLRLWQGDFFTLAAEQIACSGFYDRAALVALPPAMRQDYVAQLERLLSPTASGLLITFAYDTAAMSGPPFSTTPADVQALFQAHWHVERLSSEDVIAGHPGMQARGLKSLEESVWRLTRRSS</sequence>
<comment type="caution">
    <text evidence="10">The sequence shown here is derived from an EMBL/GenBank/DDBJ whole genome shotgun (WGS) entry which is preliminary data.</text>
</comment>
<dbReference type="GO" id="GO:0010038">
    <property type="term" value="P:response to metal ion"/>
    <property type="evidence" value="ECO:0007669"/>
    <property type="project" value="InterPro"/>
</dbReference>
<protein>
    <recommendedName>
        <fullName evidence="4 9">Thiopurine S-methyltransferase</fullName>
        <ecNumber evidence="4 9">2.1.1.67</ecNumber>
    </recommendedName>
    <alternativeName>
        <fullName evidence="9">Thiopurine methyltransferase</fullName>
    </alternativeName>
</protein>
<dbReference type="GO" id="GO:0005737">
    <property type="term" value="C:cytoplasm"/>
    <property type="evidence" value="ECO:0007669"/>
    <property type="project" value="UniProtKB-SubCell"/>
</dbReference>
<dbReference type="Gene3D" id="3.40.50.150">
    <property type="entry name" value="Vaccinia Virus protein VP39"/>
    <property type="match status" value="1"/>
</dbReference>
<evidence type="ECO:0000256" key="4">
    <source>
        <dbReference type="ARBA" id="ARBA00011905"/>
    </source>
</evidence>
<evidence type="ECO:0000256" key="3">
    <source>
        <dbReference type="ARBA" id="ARBA00008145"/>
    </source>
</evidence>
<dbReference type="PANTHER" id="PTHR10259">
    <property type="entry name" value="THIOPURINE S-METHYLTRANSFERASE"/>
    <property type="match status" value="1"/>
</dbReference>
<feature type="binding site" evidence="9">
    <location>
        <position position="45"/>
    </location>
    <ligand>
        <name>S-adenosyl-L-methionine</name>
        <dbReference type="ChEBI" id="CHEBI:59789"/>
    </ligand>
</feature>
<dbReference type="Pfam" id="PF05724">
    <property type="entry name" value="TPMT"/>
    <property type="match status" value="1"/>
</dbReference>
<dbReference type="SUPFAM" id="SSF53335">
    <property type="entry name" value="S-adenosyl-L-methionine-dependent methyltransferases"/>
    <property type="match status" value="1"/>
</dbReference>
<organism evidence="10 11">
    <name type="scientific">Paraperlucidibaca baekdonensis</name>
    <dbReference type="NCBI Taxonomy" id="748120"/>
    <lineage>
        <taxon>Bacteria</taxon>
        <taxon>Pseudomonadati</taxon>
        <taxon>Pseudomonadota</taxon>
        <taxon>Gammaproteobacteria</taxon>
        <taxon>Moraxellales</taxon>
        <taxon>Moraxellaceae</taxon>
        <taxon>Paraperlucidibaca</taxon>
    </lineage>
</organism>
<evidence type="ECO:0000256" key="2">
    <source>
        <dbReference type="ARBA" id="ARBA00004496"/>
    </source>
</evidence>
<dbReference type="HAMAP" id="MF_00812">
    <property type="entry name" value="Thiopur_methtran"/>
    <property type="match status" value="1"/>
</dbReference>
<dbReference type="PANTHER" id="PTHR10259:SF11">
    <property type="entry name" value="THIOPURINE S-METHYLTRANSFERASE"/>
    <property type="match status" value="1"/>
</dbReference>
<dbReference type="NCBIfam" id="TIGR03840">
    <property type="entry name" value="TMPT_Se_Te"/>
    <property type="match status" value="1"/>
</dbReference>
<dbReference type="NCBIfam" id="NF009732">
    <property type="entry name" value="PRK13255.1"/>
    <property type="match status" value="1"/>
</dbReference>
<evidence type="ECO:0000256" key="7">
    <source>
        <dbReference type="ARBA" id="ARBA00022679"/>
    </source>
</evidence>
<evidence type="ECO:0000313" key="10">
    <source>
        <dbReference type="EMBL" id="REH37778.1"/>
    </source>
</evidence>
<keyword evidence="6 9" id="KW-0489">Methyltransferase</keyword>
<evidence type="ECO:0000313" key="11">
    <source>
        <dbReference type="Proteomes" id="UP000256774"/>
    </source>
</evidence>
<dbReference type="Proteomes" id="UP000256774">
    <property type="component" value="Unassembled WGS sequence"/>
</dbReference>
<dbReference type="InterPro" id="IPR022474">
    <property type="entry name" value="Thiopur_S-MeTfrase_Se/Te_detox"/>
</dbReference>
<comment type="catalytic activity">
    <reaction evidence="1 9">
        <text>S-adenosyl-L-methionine + a thiopurine = S-adenosyl-L-homocysteine + a thiopurine S-methylether.</text>
        <dbReference type="EC" id="2.1.1.67"/>
    </reaction>
</comment>
<keyword evidence="5 9" id="KW-0963">Cytoplasm</keyword>
<comment type="subcellular location">
    <subcellularLocation>
        <location evidence="2 9">Cytoplasm</location>
    </subcellularLocation>
</comment>
<evidence type="ECO:0000256" key="8">
    <source>
        <dbReference type="ARBA" id="ARBA00022691"/>
    </source>
</evidence>
<dbReference type="EC" id="2.1.1.67" evidence="4 9"/>
<keyword evidence="11" id="KW-1185">Reference proteome</keyword>
<comment type="similarity">
    <text evidence="3 9">Belongs to the class I-like SAM-binding methyltransferase superfamily. TPMT family.</text>
</comment>
<dbReference type="PIRSF" id="PIRSF023956">
    <property type="entry name" value="Thiopurine_S-methyltransferase"/>
    <property type="match status" value="1"/>
</dbReference>
<reference evidence="10 11" key="1">
    <citation type="submission" date="2018-08" db="EMBL/GenBank/DDBJ databases">
        <title>Genomic Encyclopedia of Type Strains, Phase IV (KMG-IV): sequencing the most valuable type-strain genomes for metagenomic binning, comparative biology and taxonomic classification.</title>
        <authorList>
            <person name="Goeker M."/>
        </authorList>
    </citation>
    <scope>NUCLEOTIDE SEQUENCE [LARGE SCALE GENOMIC DNA]</scope>
    <source>
        <strain evidence="10 11">DSM 26022</strain>
    </source>
</reference>
<feature type="binding site" evidence="9">
    <location>
        <position position="122"/>
    </location>
    <ligand>
        <name>S-adenosyl-L-methionine</name>
        <dbReference type="ChEBI" id="CHEBI:59789"/>
    </ligand>
</feature>
<dbReference type="OrthoDB" id="9778208at2"/>
<dbReference type="GO" id="GO:0008119">
    <property type="term" value="F:thiopurine S-methyltransferase activity"/>
    <property type="evidence" value="ECO:0007669"/>
    <property type="project" value="UniProtKB-UniRule"/>
</dbReference>
<keyword evidence="8 9" id="KW-0949">S-adenosyl-L-methionine</keyword>
<dbReference type="InterPro" id="IPR025835">
    <property type="entry name" value="Thiopurine_S-MeTrfase"/>
</dbReference>
<feature type="binding site" evidence="9">
    <location>
        <position position="66"/>
    </location>
    <ligand>
        <name>S-adenosyl-L-methionine</name>
        <dbReference type="ChEBI" id="CHEBI:59789"/>
    </ligand>
</feature>
<gene>
    <name evidence="9" type="primary">tpm</name>
    <name evidence="10" type="ORF">DFR26_1561</name>
</gene>
<feature type="binding site" evidence="9">
    <location>
        <position position="10"/>
    </location>
    <ligand>
        <name>S-adenosyl-L-methionine</name>
        <dbReference type="ChEBI" id="CHEBI:59789"/>
    </ligand>
</feature>
<dbReference type="InterPro" id="IPR029063">
    <property type="entry name" value="SAM-dependent_MTases_sf"/>
</dbReference>
<evidence type="ECO:0000256" key="5">
    <source>
        <dbReference type="ARBA" id="ARBA00022490"/>
    </source>
</evidence>
<dbReference type="GO" id="GO:0032259">
    <property type="term" value="P:methylation"/>
    <property type="evidence" value="ECO:0007669"/>
    <property type="project" value="UniProtKB-KW"/>
</dbReference>
<keyword evidence="7 9" id="KW-0808">Transferase</keyword>
<dbReference type="AlphaFoldDB" id="A0A3E0H3A0"/>